<dbReference type="GO" id="GO:0004575">
    <property type="term" value="F:sucrose alpha-glucosidase activity"/>
    <property type="evidence" value="ECO:0007669"/>
    <property type="project" value="TreeGrafter"/>
</dbReference>
<protein>
    <submittedName>
        <fullName evidence="5">Glycoside hydrolase family 32 protein</fullName>
    </submittedName>
</protein>
<name>A0A4Q2KDV9_9FIRM</name>
<dbReference type="Proteomes" id="UP000291269">
    <property type="component" value="Unassembled WGS sequence"/>
</dbReference>
<dbReference type="InterPro" id="IPR023296">
    <property type="entry name" value="Glyco_hydro_beta-prop_sf"/>
</dbReference>
<dbReference type="PROSITE" id="PS00609">
    <property type="entry name" value="GLYCOSYL_HYDROL_F32"/>
    <property type="match status" value="1"/>
</dbReference>
<dbReference type="Gene3D" id="2.115.10.20">
    <property type="entry name" value="Glycosyl hydrolase domain, family 43"/>
    <property type="match status" value="1"/>
</dbReference>
<proteinExistence type="inferred from homology"/>
<comment type="similarity">
    <text evidence="1">Belongs to the glycosyl hydrolase 32 family.</text>
</comment>
<evidence type="ECO:0000256" key="1">
    <source>
        <dbReference type="ARBA" id="ARBA00009902"/>
    </source>
</evidence>
<organism evidence="5 6">
    <name type="scientific">Candidatus Borkfalkia ceftriaxoniphila</name>
    <dbReference type="NCBI Taxonomy" id="2508949"/>
    <lineage>
        <taxon>Bacteria</taxon>
        <taxon>Bacillati</taxon>
        <taxon>Bacillota</taxon>
        <taxon>Clostridia</taxon>
        <taxon>Christensenellales</taxon>
        <taxon>Christensenellaceae</taxon>
        <taxon>Candidatus Borkfalkia</taxon>
    </lineage>
</organism>
<comment type="caution">
    <text evidence="5">The sequence shown here is derived from an EMBL/GenBank/DDBJ whole genome shotgun (WGS) entry which is preliminary data.</text>
</comment>
<evidence type="ECO:0000256" key="3">
    <source>
        <dbReference type="ARBA" id="ARBA00023295"/>
    </source>
</evidence>
<dbReference type="OrthoDB" id="9759709at2"/>
<dbReference type="EMBL" id="SDOZ01000002">
    <property type="protein sequence ID" value="RXZ62100.1"/>
    <property type="molecule type" value="Genomic_DNA"/>
</dbReference>
<dbReference type="InterPro" id="IPR001362">
    <property type="entry name" value="Glyco_hydro_32"/>
</dbReference>
<dbReference type="SUPFAM" id="SSF75005">
    <property type="entry name" value="Arabinanase/levansucrase/invertase"/>
    <property type="match status" value="1"/>
</dbReference>
<dbReference type="GO" id="GO:0005987">
    <property type="term" value="P:sucrose catabolic process"/>
    <property type="evidence" value="ECO:0007669"/>
    <property type="project" value="TreeGrafter"/>
</dbReference>
<dbReference type="PANTHER" id="PTHR42800:SF1">
    <property type="entry name" value="EXOINULINASE INUD (AFU_ORTHOLOGUE AFUA_5G00480)"/>
    <property type="match status" value="1"/>
</dbReference>
<dbReference type="Pfam" id="PF00251">
    <property type="entry name" value="Glyco_hydro_32N"/>
    <property type="match status" value="1"/>
</dbReference>
<dbReference type="InterPro" id="IPR018053">
    <property type="entry name" value="Glyco_hydro_32_AS"/>
</dbReference>
<gene>
    <name evidence="5" type="ORF">ESZ91_06825</name>
</gene>
<keyword evidence="3" id="KW-0326">Glycosidase</keyword>
<evidence type="ECO:0000259" key="4">
    <source>
        <dbReference type="Pfam" id="PF00251"/>
    </source>
</evidence>
<evidence type="ECO:0000313" key="5">
    <source>
        <dbReference type="EMBL" id="RXZ62100.1"/>
    </source>
</evidence>
<dbReference type="InterPro" id="IPR013148">
    <property type="entry name" value="Glyco_hydro_32_N"/>
</dbReference>
<dbReference type="RefSeq" id="WP_129225461.1">
    <property type="nucleotide sequence ID" value="NZ_SDOZ01000002.1"/>
</dbReference>
<reference evidence="5 6" key="1">
    <citation type="journal article" date="2019" name="Gut">
        <title>Antibiotics-induced monodominance of a novel gut bacterial order.</title>
        <authorList>
            <person name="Hildebrand F."/>
            <person name="Moitinho-Silva L."/>
            <person name="Blasche S."/>
            <person name="Jahn M.T."/>
            <person name="Gossmann T.I."/>
            <person name="Heuerta-Cepas J."/>
            <person name="Hercog R."/>
            <person name="Luetge M."/>
            <person name="Bahram M."/>
            <person name="Pryszlak A."/>
            <person name="Alves R.J."/>
            <person name="Waszak S.M."/>
            <person name="Zhu A."/>
            <person name="Ye L."/>
            <person name="Costea P.I."/>
            <person name="Aalvink S."/>
            <person name="Belzer C."/>
            <person name="Forslund S.K."/>
            <person name="Sunagawa S."/>
            <person name="Hentschel U."/>
            <person name="Merten C."/>
            <person name="Patil K.R."/>
            <person name="Benes V."/>
            <person name="Bork P."/>
        </authorList>
    </citation>
    <scope>NUCLEOTIDE SEQUENCE [LARGE SCALE GENOMIC DNA]</scope>
    <source>
        <strain evidence="5 6">HDS1380</strain>
    </source>
</reference>
<dbReference type="AlphaFoldDB" id="A0A4Q2KDV9"/>
<feature type="domain" description="Glycosyl hydrolase family 32 N-terminal" evidence="4">
    <location>
        <begin position="12"/>
        <end position="331"/>
    </location>
</feature>
<sequence>MKYNEDMRPRLHFTPRAGFLNDPNGLAYDERSHTYHVCFQYQRDVNCDLYIGWRHAVGDHLCALREQGTVIEPNPYGVIFSGSSVRDEKNASGLFGKEGANLLSFYTVHDLETKHEYQAMSYSADGVSWTPYRGGAPVIDNENDRYGVNAFRDPKVVRCDEDTWLMIVGGGVLRLFASRDLRHWEFQSEIENMDAEDAEITEKLLILQKYLPDNVTHGEKMISECPDLFPMGNKWILSGGGLFYVVGRVEKISGKYEFIAESGKRAFARSTEFFAHRGEPYAMQTFSDGRRLAFFWHMDTTAREIENKPWNGALSLPLQLRMQGGRLCAYPAREVDRQFEKIVFCAARVSENTSLSPEPLLLFDLTIEGEKDYTVFLENERSIIRLFACPQEGYLYIDLTRAEEFYEHTVGKIPLGKRGKVRVVKDGCALDVFADGGKNWYSAFVFSENMRYFVRLASESALYAKNVRLKTGRV</sequence>
<dbReference type="GO" id="GO:0005737">
    <property type="term" value="C:cytoplasm"/>
    <property type="evidence" value="ECO:0007669"/>
    <property type="project" value="TreeGrafter"/>
</dbReference>
<accession>A0A4Q2KDV9</accession>
<evidence type="ECO:0000256" key="2">
    <source>
        <dbReference type="ARBA" id="ARBA00022801"/>
    </source>
</evidence>
<keyword evidence="6" id="KW-1185">Reference proteome</keyword>
<dbReference type="SMART" id="SM00640">
    <property type="entry name" value="Glyco_32"/>
    <property type="match status" value="1"/>
</dbReference>
<dbReference type="PANTHER" id="PTHR42800">
    <property type="entry name" value="EXOINULINASE INUD (AFU_ORTHOLOGUE AFUA_5G00480)"/>
    <property type="match status" value="1"/>
</dbReference>
<keyword evidence="2 5" id="KW-0378">Hydrolase</keyword>
<evidence type="ECO:0000313" key="6">
    <source>
        <dbReference type="Proteomes" id="UP000291269"/>
    </source>
</evidence>